<organism evidence="2">
    <name type="scientific">uncultured Rubrobacteraceae bacterium</name>
    <dbReference type="NCBI Taxonomy" id="349277"/>
    <lineage>
        <taxon>Bacteria</taxon>
        <taxon>Bacillati</taxon>
        <taxon>Actinomycetota</taxon>
        <taxon>Rubrobacteria</taxon>
        <taxon>Rubrobacterales</taxon>
        <taxon>Rubrobacteraceae</taxon>
        <taxon>environmental samples</taxon>
    </lineage>
</organism>
<name>A0A6J4P9Z0_9ACTN</name>
<protein>
    <submittedName>
        <fullName evidence="2">Uncharacterized protein</fullName>
    </submittedName>
</protein>
<evidence type="ECO:0000313" key="2">
    <source>
        <dbReference type="EMBL" id="CAA9407606.1"/>
    </source>
</evidence>
<feature type="compositionally biased region" description="Basic residues" evidence="1">
    <location>
        <begin position="8"/>
        <end position="19"/>
    </location>
</feature>
<sequence>GGPDRPGRRVQHGGHLRGRGRPDRPHLRDPQPAQAGAAGKGGGAAAV</sequence>
<dbReference type="AlphaFoldDB" id="A0A6J4P9Z0"/>
<feature type="non-terminal residue" evidence="2">
    <location>
        <position position="47"/>
    </location>
</feature>
<dbReference type="EMBL" id="CADCUZ010000044">
    <property type="protein sequence ID" value="CAA9407606.1"/>
    <property type="molecule type" value="Genomic_DNA"/>
</dbReference>
<accession>A0A6J4P9Z0</accession>
<evidence type="ECO:0000256" key="1">
    <source>
        <dbReference type="SAM" id="MobiDB-lite"/>
    </source>
</evidence>
<feature type="non-terminal residue" evidence="2">
    <location>
        <position position="1"/>
    </location>
</feature>
<feature type="region of interest" description="Disordered" evidence="1">
    <location>
        <begin position="1"/>
        <end position="47"/>
    </location>
</feature>
<proteinExistence type="predicted"/>
<feature type="compositionally biased region" description="Basic and acidic residues" evidence="1">
    <location>
        <begin position="20"/>
        <end position="29"/>
    </location>
</feature>
<reference evidence="2" key="1">
    <citation type="submission" date="2020-02" db="EMBL/GenBank/DDBJ databases">
        <authorList>
            <person name="Meier V. D."/>
        </authorList>
    </citation>
    <scope>NUCLEOTIDE SEQUENCE</scope>
    <source>
        <strain evidence="2">AVDCRST_MAG55</strain>
    </source>
</reference>
<feature type="compositionally biased region" description="Gly residues" evidence="1">
    <location>
        <begin position="38"/>
        <end position="47"/>
    </location>
</feature>
<gene>
    <name evidence="2" type="ORF">AVDCRST_MAG55-1107</name>
</gene>